<comment type="caution">
    <text evidence="1">The sequence shown here is derived from an EMBL/GenBank/DDBJ whole genome shotgun (WGS) entry which is preliminary data.</text>
</comment>
<gene>
    <name evidence="1" type="ORF">K488DRAFT_86847</name>
</gene>
<dbReference type="Proteomes" id="UP000814128">
    <property type="component" value="Unassembled WGS sequence"/>
</dbReference>
<protein>
    <submittedName>
        <fullName evidence="1">Uncharacterized protein</fullName>
    </submittedName>
</protein>
<organism evidence="1 2">
    <name type="scientific">Vararia minispora EC-137</name>
    <dbReference type="NCBI Taxonomy" id="1314806"/>
    <lineage>
        <taxon>Eukaryota</taxon>
        <taxon>Fungi</taxon>
        <taxon>Dikarya</taxon>
        <taxon>Basidiomycota</taxon>
        <taxon>Agaricomycotina</taxon>
        <taxon>Agaricomycetes</taxon>
        <taxon>Russulales</taxon>
        <taxon>Lachnocladiaceae</taxon>
        <taxon>Vararia</taxon>
    </lineage>
</organism>
<dbReference type="EMBL" id="MU273581">
    <property type="protein sequence ID" value="KAI0031414.1"/>
    <property type="molecule type" value="Genomic_DNA"/>
</dbReference>
<keyword evidence="2" id="KW-1185">Reference proteome</keyword>
<reference evidence="1" key="2">
    <citation type="journal article" date="2022" name="New Phytol.">
        <title>Evolutionary transition to the ectomycorrhizal habit in the genomes of a hyperdiverse lineage of mushroom-forming fungi.</title>
        <authorList>
            <person name="Looney B."/>
            <person name="Miyauchi S."/>
            <person name="Morin E."/>
            <person name="Drula E."/>
            <person name="Courty P.E."/>
            <person name="Kohler A."/>
            <person name="Kuo A."/>
            <person name="LaButti K."/>
            <person name="Pangilinan J."/>
            <person name="Lipzen A."/>
            <person name="Riley R."/>
            <person name="Andreopoulos W."/>
            <person name="He G."/>
            <person name="Johnson J."/>
            <person name="Nolan M."/>
            <person name="Tritt A."/>
            <person name="Barry K.W."/>
            <person name="Grigoriev I.V."/>
            <person name="Nagy L.G."/>
            <person name="Hibbett D."/>
            <person name="Henrissat B."/>
            <person name="Matheny P.B."/>
            <person name="Labbe J."/>
            <person name="Martin F.M."/>
        </authorList>
    </citation>
    <scope>NUCLEOTIDE SEQUENCE</scope>
    <source>
        <strain evidence="1">EC-137</strain>
    </source>
</reference>
<proteinExistence type="predicted"/>
<name>A0ACB8QHV6_9AGAM</name>
<evidence type="ECO:0000313" key="1">
    <source>
        <dbReference type="EMBL" id="KAI0031414.1"/>
    </source>
</evidence>
<evidence type="ECO:0000313" key="2">
    <source>
        <dbReference type="Proteomes" id="UP000814128"/>
    </source>
</evidence>
<sequence>MRPVTTHRTGVNVNTKDDYERWYMETVSTNRMMLSLRSGILMETAWALDRLCRLCINDQFHFRAIPGLMDVLFDWPEWYIAQASEGGSDRLMLFAPDQEEQRKQRFALDSLFIMRNAALVATNGLDIAAHKKTKPLILSALHTLRPVNDMDSEFLMLSIDLLHLVAPSWVVPANCTADTNPVSPLVEIVGRSSNRSLIISSLWALHLLFSTPANAVHLSPDSPALEASLRFLPLLSDKPLADACVNYLYTHLSHPPMARAFLLHTSLSTTLKLLVNQIISEQLLENVSVTVGKPTETVSSIAMTTKPRDLTAEELNILLAMQEPERCSEWMKMMFVEKSDGELTQVDFWTLYKDRFAPYGEHIMLVASDVIKNVTAVFPRAQAMVIPGPSPRFVVRGVTRRTEDVPGEKLRCLWDREECQSPLFSAVGELYDHVLEHITTSEQPEKECLWSTCSLSPLPKGNLRAHVLTHIPSSQPVALYPEQSNLITLPVAGYAHQVSDPTTRPPPPPRSTSLKLCRPLIDPPSSALTSLLCVRVLFRTSFASMEAAPRLDADHFGYPGVVDEDGDDAQEDLLLDEDEARALKRGKRAFACVRRLLEGIQIKDDTLMSWVTEMVQAST</sequence>
<accession>A0ACB8QHV6</accession>
<reference evidence="1" key="1">
    <citation type="submission" date="2021-02" db="EMBL/GenBank/DDBJ databases">
        <authorList>
            <consortium name="DOE Joint Genome Institute"/>
            <person name="Ahrendt S."/>
            <person name="Looney B.P."/>
            <person name="Miyauchi S."/>
            <person name="Morin E."/>
            <person name="Drula E."/>
            <person name="Courty P.E."/>
            <person name="Chicoki N."/>
            <person name="Fauchery L."/>
            <person name="Kohler A."/>
            <person name="Kuo A."/>
            <person name="Labutti K."/>
            <person name="Pangilinan J."/>
            <person name="Lipzen A."/>
            <person name="Riley R."/>
            <person name="Andreopoulos W."/>
            <person name="He G."/>
            <person name="Johnson J."/>
            <person name="Barry K.W."/>
            <person name="Grigoriev I.V."/>
            <person name="Nagy L."/>
            <person name="Hibbett D."/>
            <person name="Henrissat B."/>
            <person name="Matheny P.B."/>
            <person name="Labbe J."/>
            <person name="Martin F."/>
        </authorList>
    </citation>
    <scope>NUCLEOTIDE SEQUENCE</scope>
    <source>
        <strain evidence="1">EC-137</strain>
    </source>
</reference>